<evidence type="ECO:0000313" key="2">
    <source>
        <dbReference type="Proteomes" id="UP000604273"/>
    </source>
</evidence>
<evidence type="ECO:0008006" key="3">
    <source>
        <dbReference type="Google" id="ProtNLM"/>
    </source>
</evidence>
<evidence type="ECO:0000313" key="1">
    <source>
        <dbReference type="EMBL" id="KAF4948866.1"/>
    </source>
</evidence>
<dbReference type="SUPFAM" id="SSF56112">
    <property type="entry name" value="Protein kinase-like (PK-like)"/>
    <property type="match status" value="1"/>
</dbReference>
<proteinExistence type="predicted"/>
<dbReference type="InterPro" id="IPR011009">
    <property type="entry name" value="Kinase-like_dom_sf"/>
</dbReference>
<name>A0A8H4T008_9HYPO</name>
<gene>
    <name evidence="1" type="ORF">FGADI_9356</name>
</gene>
<sequence>MDLCPKVKIHKDHHSFAGYKEFALKTILPAKERTRDVFKQELIAFRKVRPGPNLVELVSAFEISGKDQFMLLFPWADGETLFDGSHPKAVAWWKLLGQFIKSTSFLYLTREPPMAKLETLEYILMSNRPTFYTFAKKQPAIHLEFSKLQTLVSPSFTVYHLGQERADVLPIDAEYRSPEHDIGYIISVDIWALGCIFSEVFTWMLLEHEARQEFRRARMQDALFSGDWNYIENGFENDIEDNFFQRHVDIKTSTIITQQIIRDPPKAGCDSEREIARKAEARLEELSPSKDCNKINQTQTSRLKPSVSQWIARLKHDIHHKNGPAFLGG</sequence>
<dbReference type="AlphaFoldDB" id="A0A8H4T008"/>
<dbReference type="OrthoDB" id="1046782at2759"/>
<accession>A0A8H4T008</accession>
<protein>
    <recommendedName>
        <fullName evidence="3">Protein kinase domain-containing protein</fullName>
    </recommendedName>
</protein>
<organism evidence="1 2">
    <name type="scientific">Fusarium gaditjirri</name>
    <dbReference type="NCBI Taxonomy" id="282569"/>
    <lineage>
        <taxon>Eukaryota</taxon>
        <taxon>Fungi</taxon>
        <taxon>Dikarya</taxon>
        <taxon>Ascomycota</taxon>
        <taxon>Pezizomycotina</taxon>
        <taxon>Sordariomycetes</taxon>
        <taxon>Hypocreomycetidae</taxon>
        <taxon>Hypocreales</taxon>
        <taxon>Nectriaceae</taxon>
        <taxon>Fusarium</taxon>
        <taxon>Fusarium nisikadoi species complex</taxon>
    </lineage>
</organism>
<dbReference type="EMBL" id="JABFAI010000250">
    <property type="protein sequence ID" value="KAF4948866.1"/>
    <property type="molecule type" value="Genomic_DNA"/>
</dbReference>
<reference evidence="1" key="2">
    <citation type="submission" date="2020-05" db="EMBL/GenBank/DDBJ databases">
        <authorList>
            <person name="Kim H.-S."/>
            <person name="Proctor R.H."/>
            <person name="Brown D.W."/>
        </authorList>
    </citation>
    <scope>NUCLEOTIDE SEQUENCE</scope>
    <source>
        <strain evidence="1">NRRL 45417</strain>
    </source>
</reference>
<reference evidence="1" key="1">
    <citation type="journal article" date="2020" name="BMC Genomics">
        <title>Correction to: Identification and distribution of gene clusters required for synthesis of sphingolipid metabolism inhibitors in diverse species of the filamentous fungus Fusarium.</title>
        <authorList>
            <person name="Kim H.S."/>
            <person name="Lohmar J.M."/>
            <person name="Busman M."/>
            <person name="Brown D.W."/>
            <person name="Naumann T.A."/>
            <person name="Divon H.H."/>
            <person name="Lysoe E."/>
            <person name="Uhlig S."/>
            <person name="Proctor R.H."/>
        </authorList>
    </citation>
    <scope>NUCLEOTIDE SEQUENCE</scope>
    <source>
        <strain evidence="1">NRRL 45417</strain>
    </source>
</reference>
<comment type="caution">
    <text evidence="1">The sequence shown here is derived from an EMBL/GenBank/DDBJ whole genome shotgun (WGS) entry which is preliminary data.</text>
</comment>
<keyword evidence="2" id="KW-1185">Reference proteome</keyword>
<dbReference type="Gene3D" id="1.10.510.10">
    <property type="entry name" value="Transferase(Phosphotransferase) domain 1"/>
    <property type="match status" value="1"/>
</dbReference>
<dbReference type="Proteomes" id="UP000604273">
    <property type="component" value="Unassembled WGS sequence"/>
</dbReference>